<keyword evidence="5 7" id="KW-0315">Glutamine amidotransferase</keyword>
<feature type="region of interest" description="Disordered" evidence="8">
    <location>
        <begin position="1"/>
        <end position="30"/>
    </location>
</feature>
<dbReference type="InterPro" id="IPR004459">
    <property type="entry name" value="CobQ_synth"/>
</dbReference>
<dbReference type="Pfam" id="PF01656">
    <property type="entry name" value="CbiA"/>
    <property type="match status" value="1"/>
</dbReference>
<evidence type="ECO:0000313" key="12">
    <source>
        <dbReference type="Proteomes" id="UP000474778"/>
    </source>
</evidence>
<dbReference type="PROSITE" id="PS51274">
    <property type="entry name" value="GATASE_COBBQ"/>
    <property type="match status" value="1"/>
</dbReference>
<dbReference type="InterPro" id="IPR047045">
    <property type="entry name" value="CobQ_N"/>
</dbReference>
<evidence type="ECO:0000256" key="8">
    <source>
        <dbReference type="SAM" id="MobiDB-lite"/>
    </source>
</evidence>
<dbReference type="Gene3D" id="3.40.50.880">
    <property type="match status" value="1"/>
</dbReference>
<dbReference type="InterPro" id="IPR029062">
    <property type="entry name" value="Class_I_gatase-like"/>
</dbReference>
<accession>A0A6L7I5P1</accession>
<evidence type="ECO:0000259" key="9">
    <source>
        <dbReference type="Pfam" id="PF01656"/>
    </source>
</evidence>
<dbReference type="NCBIfam" id="NF001989">
    <property type="entry name" value="PRK00784.1"/>
    <property type="match status" value="1"/>
</dbReference>
<evidence type="ECO:0000256" key="7">
    <source>
        <dbReference type="HAMAP-Rule" id="MF_00028"/>
    </source>
</evidence>
<evidence type="ECO:0000256" key="1">
    <source>
        <dbReference type="ARBA" id="ARBA00004953"/>
    </source>
</evidence>
<dbReference type="RefSeq" id="WP_160798732.1">
    <property type="nucleotide sequence ID" value="NZ_WRPA01000024.1"/>
</dbReference>
<dbReference type="InterPro" id="IPR002586">
    <property type="entry name" value="CobQ/CobB/MinD/ParA_Nub-bd_dom"/>
</dbReference>
<dbReference type="InterPro" id="IPR027417">
    <property type="entry name" value="P-loop_NTPase"/>
</dbReference>
<dbReference type="PANTHER" id="PTHR21343">
    <property type="entry name" value="DETHIOBIOTIN SYNTHETASE"/>
    <property type="match status" value="1"/>
</dbReference>
<dbReference type="SUPFAM" id="SSF52540">
    <property type="entry name" value="P-loop containing nucleoside triphosphate hydrolases"/>
    <property type="match status" value="1"/>
</dbReference>
<dbReference type="SUPFAM" id="SSF52317">
    <property type="entry name" value="Class I glutamine amidotransferase-like"/>
    <property type="match status" value="1"/>
</dbReference>
<dbReference type="Proteomes" id="UP000474778">
    <property type="component" value="Unassembled WGS sequence"/>
</dbReference>
<dbReference type="GO" id="GO:0003824">
    <property type="term" value="F:catalytic activity"/>
    <property type="evidence" value="ECO:0007669"/>
    <property type="project" value="InterPro"/>
</dbReference>
<reference evidence="11 12" key="1">
    <citation type="submission" date="2019-12" db="EMBL/GenBank/DDBJ databases">
        <title>Shewanella insulae sp. nov., isolated from a tidal flat.</title>
        <authorList>
            <person name="Yoon J.-H."/>
        </authorList>
    </citation>
    <scope>NUCLEOTIDE SEQUENCE [LARGE SCALE GENOMIC DNA]</scope>
    <source>
        <strain evidence="11 12">JBTF-M18</strain>
    </source>
</reference>
<evidence type="ECO:0000313" key="11">
    <source>
        <dbReference type="EMBL" id="MXR70721.1"/>
    </source>
</evidence>
<dbReference type="GO" id="GO:0015420">
    <property type="term" value="F:ABC-type vitamin B12 transporter activity"/>
    <property type="evidence" value="ECO:0007669"/>
    <property type="project" value="UniProtKB-UniRule"/>
</dbReference>
<dbReference type="AlphaFoldDB" id="A0A6L7I5P1"/>
<protein>
    <recommendedName>
        <fullName evidence="3 7">Cobyric acid synthase</fullName>
    </recommendedName>
</protein>
<keyword evidence="12" id="KW-1185">Reference proteome</keyword>
<dbReference type="PANTHER" id="PTHR21343:SF1">
    <property type="entry name" value="COBYRIC ACID SYNTHASE"/>
    <property type="match status" value="1"/>
</dbReference>
<keyword evidence="4 7" id="KW-0169">Cobalamin biosynthesis</keyword>
<dbReference type="CDD" id="cd01750">
    <property type="entry name" value="GATase1_CobQ"/>
    <property type="match status" value="1"/>
</dbReference>
<dbReference type="InterPro" id="IPR033949">
    <property type="entry name" value="CobQ_GATase1"/>
</dbReference>
<evidence type="ECO:0000256" key="2">
    <source>
        <dbReference type="ARBA" id="ARBA00006205"/>
    </source>
</evidence>
<dbReference type="UniPathway" id="UPA00148"/>
<organism evidence="11 12">
    <name type="scientific">Shewanella insulae</name>
    <dbReference type="NCBI Taxonomy" id="2681496"/>
    <lineage>
        <taxon>Bacteria</taxon>
        <taxon>Pseudomonadati</taxon>
        <taxon>Pseudomonadota</taxon>
        <taxon>Gammaproteobacteria</taxon>
        <taxon>Alteromonadales</taxon>
        <taxon>Shewanellaceae</taxon>
        <taxon>Shewanella</taxon>
    </lineage>
</organism>
<evidence type="ECO:0000259" key="10">
    <source>
        <dbReference type="Pfam" id="PF07685"/>
    </source>
</evidence>
<dbReference type="InterPro" id="IPR011698">
    <property type="entry name" value="GATase_3"/>
</dbReference>
<feature type="domain" description="CobB/CobQ-like glutamine amidotransferase" evidence="10">
    <location>
        <begin position="287"/>
        <end position="481"/>
    </location>
</feature>
<comment type="pathway">
    <text evidence="1 7">Cofactor biosynthesis; adenosylcobalamin biosynthesis.</text>
</comment>
<dbReference type="Gene3D" id="3.40.50.300">
    <property type="entry name" value="P-loop containing nucleotide triphosphate hydrolases"/>
    <property type="match status" value="1"/>
</dbReference>
<comment type="function">
    <text evidence="6 7">Catalyzes amidations at positions B, D, E, and G on adenosylcobyrinic A,C-diamide. NH(2) groups are provided by glutamine, and one molecule of ATP is hydrogenolyzed for each amidation.</text>
</comment>
<feature type="active site" description="Nucleophile" evidence="7">
    <location>
        <position position="370"/>
    </location>
</feature>
<comment type="caution">
    <text evidence="11">The sequence shown here is derived from an EMBL/GenBank/DDBJ whole genome shotgun (WGS) entry which is preliminary data.</text>
</comment>
<dbReference type="Pfam" id="PF07685">
    <property type="entry name" value="GATase_3"/>
    <property type="match status" value="1"/>
</dbReference>
<sequence length="537" mass="57768">MTADNLSNQSKPSNQSKQSIQAKQGNGNQEASGNILMVQGTTSDAGKSTLVAGLCRYFARQGRRVAPFKPQNMALNSAVTLDGGEIGRAQALQAEACYLAPHTDFNPILLKPNSDTSSQVIVQGKALSHMEAQTYFGKDSQGYRTKAMAAVLDSLSRLERQYELILVEGAGSPAEINLREGDIANMGFAEAVDCPVILIADIDKGGVFAHIVGTLALLSASEQARVRGVVINRFRGDISLLQPGLDWLEAKIDKPVLGVLPYLNDLRLEAEDALDARQVSTDNARFRVLVLVFPRISNHTDFDPLRLHPDIDFRYQQVNEAFEGQAIDADLIILPGSKSVRQDLATMVAQGWDRALKRHLRYGGKVIGICGGYQMLGLAIEDPQGVEGEAGDSDGLGLLPIVTELTSNKRLAQVKGTIKLAGESASIAGYEIHCGRSKVLSKATKPLVLESDEGNRFNEGCLSNDGQIFGSYLHGLFDSPEACALLLGWAGLSSAATVDPEAIKQAQLDRLADTLAEHLDMARLGAIITEMPPKAHK</sequence>
<feature type="active site" evidence="7">
    <location>
        <position position="474"/>
    </location>
</feature>
<feature type="compositionally biased region" description="Low complexity" evidence="8">
    <location>
        <begin position="7"/>
        <end position="21"/>
    </location>
</feature>
<dbReference type="NCBIfam" id="TIGR00313">
    <property type="entry name" value="cobQ"/>
    <property type="match status" value="1"/>
</dbReference>
<feature type="domain" description="CobQ/CobB/MinD/ParA nucleotide binding" evidence="9">
    <location>
        <begin position="36"/>
        <end position="270"/>
    </location>
</feature>
<dbReference type="GO" id="GO:0009236">
    <property type="term" value="P:cobalamin biosynthetic process"/>
    <property type="evidence" value="ECO:0007669"/>
    <property type="project" value="UniProtKB-UniRule"/>
</dbReference>
<dbReference type="CDD" id="cd05389">
    <property type="entry name" value="CobQ_N"/>
    <property type="match status" value="1"/>
</dbReference>
<name>A0A6L7I5P1_9GAMM</name>
<comment type="similarity">
    <text evidence="2 7">Belongs to the CobB/CobQ family. CobQ subfamily.</text>
</comment>
<evidence type="ECO:0000256" key="6">
    <source>
        <dbReference type="ARBA" id="ARBA00025166"/>
    </source>
</evidence>
<dbReference type="EMBL" id="WRPA01000024">
    <property type="protein sequence ID" value="MXR70721.1"/>
    <property type="molecule type" value="Genomic_DNA"/>
</dbReference>
<evidence type="ECO:0000256" key="5">
    <source>
        <dbReference type="ARBA" id="ARBA00022962"/>
    </source>
</evidence>
<evidence type="ECO:0000256" key="4">
    <source>
        <dbReference type="ARBA" id="ARBA00022573"/>
    </source>
</evidence>
<proteinExistence type="inferred from homology"/>
<evidence type="ECO:0000256" key="3">
    <source>
        <dbReference type="ARBA" id="ARBA00019833"/>
    </source>
</evidence>
<gene>
    <name evidence="7" type="primary">cobQ</name>
    <name evidence="11" type="ORF">GNT65_18865</name>
</gene>
<dbReference type="HAMAP" id="MF_00028">
    <property type="entry name" value="CobQ"/>
    <property type="match status" value="1"/>
</dbReference>